<evidence type="ECO:0000256" key="1">
    <source>
        <dbReference type="ARBA" id="ARBA00001946"/>
    </source>
</evidence>
<evidence type="ECO:0000256" key="4">
    <source>
        <dbReference type="ARBA" id="ARBA00022842"/>
    </source>
</evidence>
<sequence>MNNKAVFFDVDDTLYDHLSPLRSALMEVLGLPEDFPYERAYYLFRYYSDLLSDEEGLSAVPDKSKMERMRTRRFILSLAELGVHVTEEQAGRLQAAYLRGQFEIRPFEGAVTLIRRLSEAGYVVGLITNGPKEHQMSKILAMEMEKLVPLSHIFVSGAVGIAKPDPRLFTHVNASTGTLAADCHYIGDSWRNDVVGSLGAGWTSIWFNHRGAKPESDHTPHYIVSTFEEIGTLYGVNEVHKGTN</sequence>
<keyword evidence="2" id="KW-0479">Metal-binding</keyword>
<keyword evidence="4" id="KW-0460">Magnesium</keyword>
<protein>
    <submittedName>
        <fullName evidence="5">HAD family hydrolase</fullName>
    </submittedName>
</protein>
<dbReference type="Gene3D" id="1.20.120.710">
    <property type="entry name" value="Haloacid dehalogenase hydrolase-like domain"/>
    <property type="match status" value="1"/>
</dbReference>
<dbReference type="PANTHER" id="PTHR46470">
    <property type="entry name" value="N-ACYLNEURAMINATE-9-PHOSPHATASE"/>
    <property type="match status" value="1"/>
</dbReference>
<dbReference type="AlphaFoldDB" id="A0A3S1D8B8"/>
<dbReference type="PRINTS" id="PR00413">
    <property type="entry name" value="HADHALOGNASE"/>
</dbReference>
<organism evidence="5 6">
    <name type="scientific">Paenibacillus zeisoli</name>
    <dbReference type="NCBI Taxonomy" id="2496267"/>
    <lineage>
        <taxon>Bacteria</taxon>
        <taxon>Bacillati</taxon>
        <taxon>Bacillota</taxon>
        <taxon>Bacilli</taxon>
        <taxon>Bacillales</taxon>
        <taxon>Paenibacillaceae</taxon>
        <taxon>Paenibacillus</taxon>
    </lineage>
</organism>
<gene>
    <name evidence="5" type="ORF">EJP77_12015</name>
</gene>
<dbReference type="EMBL" id="RZNX01000004">
    <property type="protein sequence ID" value="RUT30548.1"/>
    <property type="molecule type" value="Genomic_DNA"/>
</dbReference>
<dbReference type="Pfam" id="PF00702">
    <property type="entry name" value="Hydrolase"/>
    <property type="match status" value="1"/>
</dbReference>
<dbReference type="PANTHER" id="PTHR46470:SF2">
    <property type="entry name" value="GLYCERALDEHYDE 3-PHOSPHATE PHOSPHATASE"/>
    <property type="match status" value="1"/>
</dbReference>
<proteinExistence type="predicted"/>
<accession>A0A3S1D8B8</accession>
<dbReference type="Gene3D" id="3.40.50.1000">
    <property type="entry name" value="HAD superfamily/HAD-like"/>
    <property type="match status" value="1"/>
</dbReference>
<dbReference type="SFLD" id="SFLDG01129">
    <property type="entry name" value="C1.5:_HAD__Beta-PGM__Phosphata"/>
    <property type="match status" value="1"/>
</dbReference>
<dbReference type="InterPro" id="IPR023214">
    <property type="entry name" value="HAD_sf"/>
</dbReference>
<dbReference type="InterPro" id="IPR006439">
    <property type="entry name" value="HAD-SF_hydro_IA"/>
</dbReference>
<dbReference type="InterPro" id="IPR051400">
    <property type="entry name" value="HAD-like_hydrolase"/>
</dbReference>
<dbReference type="RefSeq" id="WP_127199480.1">
    <property type="nucleotide sequence ID" value="NZ_RZNX01000004.1"/>
</dbReference>
<dbReference type="InterPro" id="IPR036412">
    <property type="entry name" value="HAD-like_sf"/>
</dbReference>
<reference evidence="5 6" key="1">
    <citation type="submission" date="2018-12" db="EMBL/GenBank/DDBJ databases">
        <authorList>
            <person name="Sun L."/>
            <person name="Chen Z."/>
        </authorList>
    </citation>
    <scope>NUCLEOTIDE SEQUENCE [LARGE SCALE GENOMIC DNA]</scope>
    <source>
        <strain evidence="5 6">3-5-3</strain>
    </source>
</reference>
<evidence type="ECO:0000256" key="3">
    <source>
        <dbReference type="ARBA" id="ARBA00022801"/>
    </source>
</evidence>
<dbReference type="Proteomes" id="UP000272464">
    <property type="component" value="Unassembled WGS sequence"/>
</dbReference>
<dbReference type="GO" id="GO:0016791">
    <property type="term" value="F:phosphatase activity"/>
    <property type="evidence" value="ECO:0007669"/>
    <property type="project" value="TreeGrafter"/>
</dbReference>
<comment type="cofactor">
    <cofactor evidence="1">
        <name>Mg(2+)</name>
        <dbReference type="ChEBI" id="CHEBI:18420"/>
    </cofactor>
</comment>
<dbReference type="SUPFAM" id="SSF56784">
    <property type="entry name" value="HAD-like"/>
    <property type="match status" value="1"/>
</dbReference>
<keyword evidence="3 5" id="KW-0378">Hydrolase</keyword>
<comment type="caution">
    <text evidence="5">The sequence shown here is derived from an EMBL/GenBank/DDBJ whole genome shotgun (WGS) entry which is preliminary data.</text>
</comment>
<name>A0A3S1D8B8_9BACL</name>
<keyword evidence="6" id="KW-1185">Reference proteome</keyword>
<dbReference type="NCBIfam" id="TIGR01549">
    <property type="entry name" value="HAD-SF-IA-v1"/>
    <property type="match status" value="1"/>
</dbReference>
<evidence type="ECO:0000313" key="6">
    <source>
        <dbReference type="Proteomes" id="UP000272464"/>
    </source>
</evidence>
<dbReference type="OrthoDB" id="25198at2"/>
<evidence type="ECO:0000313" key="5">
    <source>
        <dbReference type="EMBL" id="RUT30548.1"/>
    </source>
</evidence>
<dbReference type="GO" id="GO:0046872">
    <property type="term" value="F:metal ion binding"/>
    <property type="evidence" value="ECO:0007669"/>
    <property type="project" value="UniProtKB-KW"/>
</dbReference>
<dbReference type="GO" id="GO:0044281">
    <property type="term" value="P:small molecule metabolic process"/>
    <property type="evidence" value="ECO:0007669"/>
    <property type="project" value="UniProtKB-ARBA"/>
</dbReference>
<evidence type="ECO:0000256" key="2">
    <source>
        <dbReference type="ARBA" id="ARBA00022723"/>
    </source>
</evidence>
<dbReference type="SFLD" id="SFLDS00003">
    <property type="entry name" value="Haloacid_Dehalogenase"/>
    <property type="match status" value="1"/>
</dbReference>